<feature type="transmembrane region" description="Helical" evidence="5">
    <location>
        <begin position="73"/>
        <end position="93"/>
    </location>
</feature>
<feature type="transmembrane region" description="Helical" evidence="5">
    <location>
        <begin position="378"/>
        <end position="399"/>
    </location>
</feature>
<evidence type="ECO:0000256" key="2">
    <source>
        <dbReference type="ARBA" id="ARBA00022692"/>
    </source>
</evidence>
<evidence type="ECO:0000313" key="8">
    <source>
        <dbReference type="Proteomes" id="UP000692954"/>
    </source>
</evidence>
<protein>
    <submittedName>
        <fullName evidence="7">Uncharacterized protein</fullName>
    </submittedName>
</protein>
<organism evidence="7 8">
    <name type="scientific">Paramecium sonneborni</name>
    <dbReference type="NCBI Taxonomy" id="65129"/>
    <lineage>
        <taxon>Eukaryota</taxon>
        <taxon>Sar</taxon>
        <taxon>Alveolata</taxon>
        <taxon>Ciliophora</taxon>
        <taxon>Intramacronucleata</taxon>
        <taxon>Oligohymenophorea</taxon>
        <taxon>Peniculida</taxon>
        <taxon>Parameciidae</taxon>
        <taxon>Paramecium</taxon>
    </lineage>
</organism>
<dbReference type="Pfam" id="PF07690">
    <property type="entry name" value="MFS_1"/>
    <property type="match status" value="1"/>
</dbReference>
<gene>
    <name evidence="7" type="ORF">PSON_ATCC_30995.1.T0390221</name>
</gene>
<evidence type="ECO:0000256" key="1">
    <source>
        <dbReference type="ARBA" id="ARBA00004141"/>
    </source>
</evidence>
<evidence type="ECO:0000256" key="6">
    <source>
        <dbReference type="SAM" id="SignalP"/>
    </source>
</evidence>
<feature type="transmembrane region" description="Helical" evidence="5">
    <location>
        <begin position="322"/>
        <end position="340"/>
    </location>
</feature>
<comment type="caution">
    <text evidence="7">The sequence shown here is derived from an EMBL/GenBank/DDBJ whole genome shotgun (WGS) entry which is preliminary data.</text>
</comment>
<feature type="signal peptide" evidence="6">
    <location>
        <begin position="1"/>
        <end position="26"/>
    </location>
</feature>
<feature type="transmembrane region" description="Helical" evidence="5">
    <location>
        <begin position="178"/>
        <end position="197"/>
    </location>
</feature>
<dbReference type="OrthoDB" id="293539at2759"/>
<dbReference type="PANTHER" id="PTHR23294:SF0">
    <property type="entry name" value="UNC93-LIKE PROTEIN MFSD11"/>
    <property type="match status" value="1"/>
</dbReference>
<keyword evidence="6" id="KW-0732">Signal</keyword>
<comment type="subcellular location">
    <subcellularLocation>
        <location evidence="1">Membrane</location>
        <topology evidence="1">Multi-pass membrane protein</topology>
    </subcellularLocation>
</comment>
<feature type="transmembrane region" description="Helical" evidence="5">
    <location>
        <begin position="247"/>
        <end position="271"/>
    </location>
</feature>
<dbReference type="Proteomes" id="UP000692954">
    <property type="component" value="Unassembled WGS sequence"/>
</dbReference>
<feature type="transmembrane region" description="Helical" evidence="5">
    <location>
        <begin position="405"/>
        <end position="423"/>
    </location>
</feature>
<feature type="transmembrane region" description="Helical" evidence="5">
    <location>
        <begin position="346"/>
        <end position="366"/>
    </location>
</feature>
<accession>A0A8S1MXJ3</accession>
<dbReference type="PANTHER" id="PTHR23294">
    <property type="entry name" value="ET TRANSLATION PRODUCT-RELATED"/>
    <property type="match status" value="1"/>
</dbReference>
<dbReference type="EMBL" id="CAJJDN010000039">
    <property type="protein sequence ID" value="CAD8079654.1"/>
    <property type="molecule type" value="Genomic_DNA"/>
</dbReference>
<proteinExistence type="predicted"/>
<evidence type="ECO:0000256" key="5">
    <source>
        <dbReference type="SAM" id="Phobius"/>
    </source>
</evidence>
<evidence type="ECO:0000313" key="7">
    <source>
        <dbReference type="EMBL" id="CAD8079654.1"/>
    </source>
</evidence>
<sequence>MKIPTNFWKLFYMNFILMMHLSLCLALTSLLPQIAEQNGYIDLGNYSILAIYMAEFIFNILSPAYLKNKKFNIAFTFQALLVVPSFFASDYLTNCRNGDDSAWICRPQILSPISIIFTFILGAGLGGYFVVQNYYVSQCATSDSSEIMFSITYVLMGFSSMLSGFYSNMMLKLVSRSTFFWVSGFIELGLSLLFIFIRTPQKSNTLINDIKVNDSEIEKESQIVKNTESIKENIIDMYKVFLDKSTYIYYPLFWMTGIIIGFEYGLLYQFINKSLENNNYDEQTINEKTAEVYLFVGIAQTIGALMNGIIKKTLKSQTSIVLYTNLLSIIVILALVESFLDSFKITIILGFFLGLADISGQFNSAITISEQYKDALPVYGIYFCFQNLSIALIIIQATLLEYVHLGYNLFLIGISQITVNLAMHHVNRKKRE</sequence>
<feature type="transmembrane region" description="Helical" evidence="5">
    <location>
        <begin position="147"/>
        <end position="166"/>
    </location>
</feature>
<evidence type="ECO:0000256" key="4">
    <source>
        <dbReference type="ARBA" id="ARBA00023136"/>
    </source>
</evidence>
<feature type="transmembrane region" description="Helical" evidence="5">
    <location>
        <begin position="113"/>
        <end position="135"/>
    </location>
</feature>
<reference evidence="7" key="1">
    <citation type="submission" date="2021-01" db="EMBL/GenBank/DDBJ databases">
        <authorList>
            <consortium name="Genoscope - CEA"/>
            <person name="William W."/>
        </authorList>
    </citation>
    <scope>NUCLEOTIDE SEQUENCE</scope>
</reference>
<evidence type="ECO:0000256" key="3">
    <source>
        <dbReference type="ARBA" id="ARBA00022989"/>
    </source>
</evidence>
<dbReference type="InterPro" id="IPR011701">
    <property type="entry name" value="MFS"/>
</dbReference>
<keyword evidence="4 5" id="KW-0472">Membrane</keyword>
<feature type="transmembrane region" description="Helical" evidence="5">
    <location>
        <begin position="45"/>
        <end position="66"/>
    </location>
</feature>
<keyword evidence="2 5" id="KW-0812">Transmembrane</keyword>
<keyword evidence="3 5" id="KW-1133">Transmembrane helix</keyword>
<dbReference type="AlphaFoldDB" id="A0A8S1MXJ3"/>
<name>A0A8S1MXJ3_9CILI</name>
<dbReference type="InterPro" id="IPR051617">
    <property type="entry name" value="UNC-93-like_regulator"/>
</dbReference>
<keyword evidence="8" id="KW-1185">Reference proteome</keyword>
<dbReference type="GO" id="GO:0016020">
    <property type="term" value="C:membrane"/>
    <property type="evidence" value="ECO:0007669"/>
    <property type="project" value="UniProtKB-SubCell"/>
</dbReference>
<feature type="chain" id="PRO_5035742610" evidence="6">
    <location>
        <begin position="27"/>
        <end position="432"/>
    </location>
</feature>
<dbReference type="GO" id="GO:0022857">
    <property type="term" value="F:transmembrane transporter activity"/>
    <property type="evidence" value="ECO:0007669"/>
    <property type="project" value="InterPro"/>
</dbReference>